<sequence>MVFQIVNTLILFFFLKKLLFKPVTEFMEKREQEIAGEYNEAAKLQQEAEDKKTEYINRIAKSDEEGKKIIRDATAKAENRASEIVKQAEKDASELKVKAQHDIEREQVK</sequence>
<feature type="non-terminal residue" evidence="14">
    <location>
        <position position="109"/>
    </location>
</feature>
<keyword evidence="7" id="KW-1133">Transmembrane helix</keyword>
<gene>
    <name evidence="14" type="ORF">ADUPG1_004493</name>
</gene>
<dbReference type="PANTHER" id="PTHR33445">
    <property type="entry name" value="ATP SYNTHASE SUBUNIT B', CHLOROPLASTIC"/>
    <property type="match status" value="1"/>
</dbReference>
<dbReference type="InterPro" id="IPR050059">
    <property type="entry name" value="ATP_synthase_B_chain"/>
</dbReference>
<evidence type="ECO:0000256" key="8">
    <source>
        <dbReference type="ARBA" id="ARBA00023065"/>
    </source>
</evidence>
<evidence type="ECO:0000313" key="15">
    <source>
        <dbReference type="Proteomes" id="UP001057375"/>
    </source>
</evidence>
<feature type="chain" id="PRO_5046224247" evidence="13">
    <location>
        <begin position="21"/>
        <end position="109"/>
    </location>
</feature>
<proteinExistence type="inferred from homology"/>
<evidence type="ECO:0000256" key="2">
    <source>
        <dbReference type="ARBA" id="ARBA00005513"/>
    </source>
</evidence>
<evidence type="ECO:0000256" key="13">
    <source>
        <dbReference type="SAM" id="SignalP"/>
    </source>
</evidence>
<evidence type="ECO:0000256" key="10">
    <source>
        <dbReference type="ARBA" id="ARBA00025198"/>
    </source>
</evidence>
<evidence type="ECO:0000313" key="14">
    <source>
        <dbReference type="EMBL" id="GKT22165.1"/>
    </source>
</evidence>
<evidence type="ECO:0000256" key="12">
    <source>
        <dbReference type="SAM" id="MobiDB-lite"/>
    </source>
</evidence>
<keyword evidence="4 11" id="KW-0138">CF(0)</keyword>
<dbReference type="EMBL" id="BQXS01006749">
    <property type="protein sequence ID" value="GKT22165.1"/>
    <property type="molecule type" value="Genomic_DNA"/>
</dbReference>
<keyword evidence="13" id="KW-0732">Signal</keyword>
<comment type="subcellular location">
    <subcellularLocation>
        <location evidence="1">Membrane</location>
        <topology evidence="1">Single-pass membrane protein</topology>
    </subcellularLocation>
</comment>
<organism evidence="14 15">
    <name type="scientific">Aduncisulcus paluster</name>
    <dbReference type="NCBI Taxonomy" id="2918883"/>
    <lineage>
        <taxon>Eukaryota</taxon>
        <taxon>Metamonada</taxon>
        <taxon>Carpediemonas-like organisms</taxon>
        <taxon>Aduncisulcus</taxon>
    </lineage>
</organism>
<accession>A0ABQ5JY92</accession>
<keyword evidence="9" id="KW-0472">Membrane</keyword>
<comment type="caution">
    <text evidence="14">The sequence shown here is derived from an EMBL/GenBank/DDBJ whole genome shotgun (WGS) entry which is preliminary data.</text>
</comment>
<dbReference type="Proteomes" id="UP001057375">
    <property type="component" value="Unassembled WGS sequence"/>
</dbReference>
<keyword evidence="3 11" id="KW-0813">Transport</keyword>
<keyword evidence="8 11" id="KW-0406">Ion transport</keyword>
<dbReference type="Pfam" id="PF00430">
    <property type="entry name" value="ATP-synt_B"/>
    <property type="match status" value="1"/>
</dbReference>
<evidence type="ECO:0000256" key="11">
    <source>
        <dbReference type="RuleBase" id="RU003848"/>
    </source>
</evidence>
<evidence type="ECO:0000256" key="7">
    <source>
        <dbReference type="ARBA" id="ARBA00022989"/>
    </source>
</evidence>
<evidence type="ECO:0000256" key="1">
    <source>
        <dbReference type="ARBA" id="ARBA00004167"/>
    </source>
</evidence>
<evidence type="ECO:0000256" key="3">
    <source>
        <dbReference type="ARBA" id="ARBA00022448"/>
    </source>
</evidence>
<comment type="similarity">
    <text evidence="2 11">Belongs to the ATPase B chain family.</text>
</comment>
<dbReference type="InterPro" id="IPR002146">
    <property type="entry name" value="ATP_synth_b/b'su_bac/chlpt"/>
</dbReference>
<keyword evidence="5 11" id="KW-0812">Transmembrane</keyword>
<keyword evidence="6 11" id="KW-0375">Hydrogen ion transport</keyword>
<protein>
    <submittedName>
        <fullName evidence="14">ATP synthase, F0 complex, subunit b/b', bacterial/chloroplast like protein</fullName>
    </submittedName>
</protein>
<name>A0ABQ5JY92_9EUKA</name>
<evidence type="ECO:0000256" key="4">
    <source>
        <dbReference type="ARBA" id="ARBA00022547"/>
    </source>
</evidence>
<dbReference type="CDD" id="cd06503">
    <property type="entry name" value="ATP-synt_Fo_b"/>
    <property type="match status" value="1"/>
</dbReference>
<evidence type="ECO:0000256" key="9">
    <source>
        <dbReference type="ARBA" id="ARBA00023136"/>
    </source>
</evidence>
<evidence type="ECO:0000256" key="5">
    <source>
        <dbReference type="ARBA" id="ARBA00022692"/>
    </source>
</evidence>
<feature type="region of interest" description="Disordered" evidence="12">
    <location>
        <begin position="90"/>
        <end position="109"/>
    </location>
</feature>
<evidence type="ECO:0000256" key="6">
    <source>
        <dbReference type="ARBA" id="ARBA00022781"/>
    </source>
</evidence>
<comment type="function">
    <text evidence="10">F(1)F(0) ATP synthase produces ATP from ADP in the presence of a proton or sodium gradient. F-type ATPases consist of two structural domains, F(1) containing the extramembraneous catalytic core and F(0) containing the membrane proton channel, linked together by a central stalk and a peripheral stalk. During catalysis, ATP synthesis in the catalytic domain of F(1) is coupled via a rotary mechanism of the central stalk subunits to proton translocation.</text>
</comment>
<keyword evidence="15" id="KW-1185">Reference proteome</keyword>
<dbReference type="PANTHER" id="PTHR33445:SF2">
    <property type="entry name" value="ATP SYNTHASE SUBUNIT B', CHLOROPLASTIC"/>
    <property type="match status" value="1"/>
</dbReference>
<reference evidence="14" key="1">
    <citation type="submission" date="2022-03" db="EMBL/GenBank/DDBJ databases">
        <title>Draft genome sequence of Aduncisulcus paluster, a free-living microaerophilic Fornicata.</title>
        <authorList>
            <person name="Yuyama I."/>
            <person name="Kume K."/>
            <person name="Tamura T."/>
            <person name="Inagaki Y."/>
            <person name="Hashimoto T."/>
        </authorList>
    </citation>
    <scope>NUCLEOTIDE SEQUENCE</scope>
    <source>
        <strain evidence="14">NY0171</strain>
    </source>
</reference>
<feature type="signal peptide" evidence="13">
    <location>
        <begin position="1"/>
        <end position="20"/>
    </location>
</feature>